<dbReference type="SUPFAM" id="SSF52540">
    <property type="entry name" value="P-loop containing nucleoside triphosphate hydrolases"/>
    <property type="match status" value="1"/>
</dbReference>
<dbReference type="GO" id="GO:0005524">
    <property type="term" value="F:ATP binding"/>
    <property type="evidence" value="ECO:0007669"/>
    <property type="project" value="UniProtKB-KW"/>
</dbReference>
<feature type="domain" description="AAA+ ATPase" evidence="2">
    <location>
        <begin position="42"/>
        <end position="252"/>
    </location>
</feature>
<sequence length="328" mass="36873">MPFLNPKLGIDFSDYIADRTLNFTGREWVFEVIQNWLADPKGDRFFLLTGEPGSGKTAIAARLAQFAQGTENCCETKDYPEIDAGFLHAVFFCSARESTWTSPLEFSRTLAMQLAQSIPEFALALKDIGEKTVNINASITVGSAESSTIQAVVVQNLSIQDLSGQDAFDQIVVNPLRQIRGEGFSQPVTILVDSLDEALTHDKDIQNTIVNLLSKLSKDAGVRLILTSRNEGKIKDKFIDIAYEELFLSSPENLERNEQDIQQYIDEQFRREEKLLNSLQIESLDQKTSTTKQPENPEWGKARSLLTSFKLATTLLLITFVDRKIQKR</sequence>
<gene>
    <name evidence="3" type="ORF">GXM_07921</name>
</gene>
<dbReference type="Gene3D" id="3.40.50.300">
    <property type="entry name" value="P-loop containing nucleotide triphosphate hydrolases"/>
    <property type="match status" value="1"/>
</dbReference>
<dbReference type="SMART" id="SM00382">
    <property type="entry name" value="AAA"/>
    <property type="match status" value="1"/>
</dbReference>
<protein>
    <submittedName>
        <fullName evidence="3">ATP-binding protein</fullName>
    </submittedName>
</protein>
<dbReference type="InterPro" id="IPR027417">
    <property type="entry name" value="P-loop_NTPase"/>
</dbReference>
<name>A0A5P8WC85_9NOSO</name>
<dbReference type="Proteomes" id="UP000326678">
    <property type="component" value="Chromosome Gxm2"/>
</dbReference>
<keyword evidence="4" id="KW-1185">Reference proteome</keyword>
<dbReference type="Pfam" id="PF24883">
    <property type="entry name" value="NPHP3_N"/>
    <property type="match status" value="1"/>
</dbReference>
<dbReference type="KEGG" id="nsh:GXM_07921"/>
<dbReference type="InterPro" id="IPR003593">
    <property type="entry name" value="AAA+_ATPase"/>
</dbReference>
<dbReference type="PANTHER" id="PTHR10039:SF14">
    <property type="entry name" value="NACHT DOMAIN-CONTAINING PROTEIN"/>
    <property type="match status" value="1"/>
</dbReference>
<reference evidence="3 4" key="1">
    <citation type="submission" date="2019-10" db="EMBL/GenBank/DDBJ databases">
        <title>Genomic and transcriptomic insights into the perfect genentic adaptation of a filamentous nitrogen-fixing cyanobacterium to rice fields.</title>
        <authorList>
            <person name="Chen Z."/>
        </authorList>
    </citation>
    <scope>NUCLEOTIDE SEQUENCE [LARGE SCALE GENOMIC DNA]</scope>
    <source>
        <strain evidence="3">CCNUC1</strain>
    </source>
</reference>
<evidence type="ECO:0000313" key="4">
    <source>
        <dbReference type="Proteomes" id="UP000326678"/>
    </source>
</evidence>
<keyword evidence="3" id="KW-0067">ATP-binding</keyword>
<dbReference type="InterPro" id="IPR056884">
    <property type="entry name" value="NPHP3-like_N"/>
</dbReference>
<organism evidence="3 4">
    <name type="scientific">Nostoc sphaeroides CCNUC1</name>
    <dbReference type="NCBI Taxonomy" id="2653204"/>
    <lineage>
        <taxon>Bacteria</taxon>
        <taxon>Bacillati</taxon>
        <taxon>Cyanobacteriota</taxon>
        <taxon>Cyanophyceae</taxon>
        <taxon>Nostocales</taxon>
        <taxon>Nostocaceae</taxon>
        <taxon>Nostoc</taxon>
    </lineage>
</organism>
<dbReference type="EMBL" id="CP045227">
    <property type="protein sequence ID" value="QFS50427.1"/>
    <property type="molecule type" value="Genomic_DNA"/>
</dbReference>
<evidence type="ECO:0000313" key="3">
    <source>
        <dbReference type="EMBL" id="QFS50427.1"/>
    </source>
</evidence>
<keyword evidence="1" id="KW-0677">Repeat</keyword>
<dbReference type="AlphaFoldDB" id="A0A5P8WC85"/>
<proteinExistence type="predicted"/>
<accession>A0A5P8WC85</accession>
<dbReference type="RefSeq" id="WP_152591446.1">
    <property type="nucleotide sequence ID" value="NZ_CP045227.1"/>
</dbReference>
<evidence type="ECO:0000259" key="2">
    <source>
        <dbReference type="SMART" id="SM00382"/>
    </source>
</evidence>
<dbReference type="PANTHER" id="PTHR10039">
    <property type="entry name" value="AMELOGENIN"/>
    <property type="match status" value="1"/>
</dbReference>
<keyword evidence="3" id="KW-0547">Nucleotide-binding</keyword>
<evidence type="ECO:0000256" key="1">
    <source>
        <dbReference type="ARBA" id="ARBA00022737"/>
    </source>
</evidence>